<dbReference type="NCBIfam" id="NF003211">
    <property type="entry name" value="PRK04173.1"/>
    <property type="match status" value="1"/>
</dbReference>
<evidence type="ECO:0000256" key="25">
    <source>
        <dbReference type="SAM" id="MobiDB-lite"/>
    </source>
</evidence>
<keyword evidence="12" id="KW-0808">Transferase</keyword>
<evidence type="ECO:0000256" key="22">
    <source>
        <dbReference type="ARBA" id="ARBA00048436"/>
    </source>
</evidence>
<dbReference type="CDD" id="cd00935">
    <property type="entry name" value="GlyRS_RNA"/>
    <property type="match status" value="1"/>
</dbReference>
<evidence type="ECO:0000256" key="12">
    <source>
        <dbReference type="ARBA" id="ARBA00022679"/>
    </source>
</evidence>
<dbReference type="InterPro" id="IPR018108">
    <property type="entry name" value="MCP_transmembrane"/>
</dbReference>
<comment type="similarity">
    <text evidence="5">Belongs to the class-II aminoacyl-tRNA synthetase family.</text>
</comment>
<dbReference type="InterPro" id="IPR023395">
    <property type="entry name" value="MCP_dom_sf"/>
</dbReference>
<dbReference type="GO" id="GO:0016020">
    <property type="term" value="C:membrane"/>
    <property type="evidence" value="ECO:0007669"/>
    <property type="project" value="UniProtKB-SubCell"/>
</dbReference>
<evidence type="ECO:0000256" key="9">
    <source>
        <dbReference type="ARBA" id="ARBA00022490"/>
    </source>
</evidence>
<evidence type="ECO:0000256" key="10">
    <source>
        <dbReference type="ARBA" id="ARBA00022598"/>
    </source>
</evidence>
<comment type="similarity">
    <text evidence="3">Belongs to the peptidase C48 family.</text>
</comment>
<evidence type="ECO:0000256" key="11">
    <source>
        <dbReference type="ARBA" id="ARBA00022670"/>
    </source>
</evidence>
<dbReference type="CDD" id="cd00774">
    <property type="entry name" value="GlyRS-like_core"/>
    <property type="match status" value="1"/>
</dbReference>
<keyword evidence="27" id="KW-1185">Reference proteome</keyword>
<keyword evidence="10" id="KW-0436">Ligase</keyword>
<evidence type="ECO:0000256" key="17">
    <source>
        <dbReference type="ARBA" id="ARBA00022840"/>
    </source>
</evidence>
<dbReference type="GO" id="GO:0060255">
    <property type="term" value="P:regulation of macromolecule metabolic process"/>
    <property type="evidence" value="ECO:0007669"/>
    <property type="project" value="UniProtKB-ARBA"/>
</dbReference>
<dbReference type="PROSITE" id="PS50600">
    <property type="entry name" value="ULP_PROTEASE"/>
    <property type="match status" value="1"/>
</dbReference>
<evidence type="ECO:0000256" key="16">
    <source>
        <dbReference type="ARBA" id="ARBA00022807"/>
    </source>
</evidence>
<dbReference type="Gene3D" id="3.30.930.10">
    <property type="entry name" value="Bira Bifunctional Protein, Domain 2"/>
    <property type="match status" value="1"/>
</dbReference>
<evidence type="ECO:0000256" key="19">
    <source>
        <dbReference type="ARBA" id="ARBA00023136"/>
    </source>
</evidence>
<keyword evidence="13" id="KW-0812">Transmembrane</keyword>
<dbReference type="FunFam" id="3.30.720.200:FF:000001">
    <property type="entry name" value="Glycine--tRNA ligase 2"/>
    <property type="match status" value="1"/>
</dbReference>
<protein>
    <recommendedName>
        <fullName evidence="8">Glycine--tRNA ligase</fullName>
        <ecNumber evidence="7">6.1.1.14</ecNumber>
    </recommendedName>
    <alternativeName>
        <fullName evidence="21">Diadenosine tetraphosphate synthetase</fullName>
    </alternativeName>
    <alternativeName>
        <fullName evidence="24">Glycyl-tRNA synthetase</fullName>
    </alternativeName>
</protein>
<dbReference type="NCBIfam" id="TIGR00389">
    <property type="entry name" value="glyS_dimeric"/>
    <property type="match status" value="1"/>
</dbReference>
<evidence type="ECO:0000256" key="2">
    <source>
        <dbReference type="ARBA" id="ARBA00004496"/>
    </source>
</evidence>
<dbReference type="PRINTS" id="PR01043">
    <property type="entry name" value="TRNASYNTHGLY"/>
</dbReference>
<dbReference type="InterPro" id="IPR003653">
    <property type="entry name" value="Peptidase_C48_C"/>
</dbReference>
<evidence type="ECO:0000256" key="23">
    <source>
        <dbReference type="ARBA" id="ARBA00049523"/>
    </source>
</evidence>
<feature type="region of interest" description="Disordered" evidence="25">
    <location>
        <begin position="250"/>
        <end position="329"/>
    </location>
</feature>
<dbReference type="GO" id="GO:0016740">
    <property type="term" value="F:transferase activity"/>
    <property type="evidence" value="ECO:0007669"/>
    <property type="project" value="UniProtKB-KW"/>
</dbReference>
<dbReference type="GO" id="GO:0004820">
    <property type="term" value="F:glycine-tRNA ligase activity"/>
    <property type="evidence" value="ECO:0000318"/>
    <property type="project" value="GO_Central"/>
</dbReference>
<evidence type="ECO:0000256" key="14">
    <source>
        <dbReference type="ARBA" id="ARBA00022741"/>
    </source>
</evidence>
<dbReference type="PROSITE" id="PS50920">
    <property type="entry name" value="SOLCAR"/>
    <property type="match status" value="3"/>
</dbReference>
<dbReference type="Pfam" id="PF00587">
    <property type="entry name" value="tRNA-synt_2b"/>
    <property type="match status" value="1"/>
</dbReference>
<evidence type="ECO:0000256" key="3">
    <source>
        <dbReference type="ARBA" id="ARBA00005234"/>
    </source>
</evidence>
<dbReference type="Pfam" id="PF03129">
    <property type="entry name" value="HGTP_anticodon"/>
    <property type="match status" value="1"/>
</dbReference>
<feature type="region of interest" description="Disordered" evidence="25">
    <location>
        <begin position="1"/>
        <end position="32"/>
    </location>
</feature>
<dbReference type="PANTHER" id="PTHR10745">
    <property type="entry name" value="GLYCYL-TRNA SYNTHETASE/DNA POLYMERASE SUBUNIT GAMMA-2"/>
    <property type="match status" value="1"/>
</dbReference>
<dbReference type="Proteomes" id="UP000005239">
    <property type="component" value="Unassembled WGS sequence"/>
</dbReference>
<dbReference type="SMART" id="SM00991">
    <property type="entry name" value="WHEP-TRS"/>
    <property type="match status" value="1"/>
</dbReference>
<feature type="compositionally biased region" description="Polar residues" evidence="25">
    <location>
        <begin position="250"/>
        <end position="267"/>
    </location>
</feature>
<dbReference type="Pfam" id="PF00458">
    <property type="entry name" value="WHEP-TRS"/>
    <property type="match status" value="1"/>
</dbReference>
<dbReference type="SUPFAM" id="SSF54001">
    <property type="entry name" value="Cysteine proteinases"/>
    <property type="match status" value="1"/>
</dbReference>
<dbReference type="Gene3D" id="3.40.395.10">
    <property type="entry name" value="Adenoviral Proteinase, Chain A"/>
    <property type="match status" value="1"/>
</dbReference>
<dbReference type="FunFam" id="3.30.930.10:FF:000010">
    <property type="entry name" value="Glycyl-tRNA synthetase 1"/>
    <property type="match status" value="1"/>
</dbReference>
<dbReference type="Gene3D" id="3.30.40.230">
    <property type="match status" value="1"/>
</dbReference>
<feature type="compositionally biased region" description="Low complexity" evidence="25">
    <location>
        <begin position="209"/>
        <end position="226"/>
    </location>
</feature>
<dbReference type="GO" id="GO:0005737">
    <property type="term" value="C:cytoplasm"/>
    <property type="evidence" value="ECO:0000318"/>
    <property type="project" value="GO_Central"/>
</dbReference>
<dbReference type="InterPro" id="IPR002315">
    <property type="entry name" value="tRNA-synt_gly"/>
</dbReference>
<comment type="catalytic activity">
    <reaction evidence="23">
        <text>tRNA(Gly) + glycine + ATP = glycyl-tRNA(Gly) + AMP + diphosphate</text>
        <dbReference type="Rhea" id="RHEA:16013"/>
        <dbReference type="Rhea" id="RHEA-COMP:9664"/>
        <dbReference type="Rhea" id="RHEA-COMP:9683"/>
        <dbReference type="ChEBI" id="CHEBI:30616"/>
        <dbReference type="ChEBI" id="CHEBI:33019"/>
        <dbReference type="ChEBI" id="CHEBI:57305"/>
        <dbReference type="ChEBI" id="CHEBI:78442"/>
        <dbReference type="ChEBI" id="CHEBI:78522"/>
        <dbReference type="ChEBI" id="CHEBI:456215"/>
        <dbReference type="EC" id="6.1.1.14"/>
    </reaction>
    <physiologicalReaction direction="left-to-right" evidence="23">
        <dbReference type="Rhea" id="RHEA:16014"/>
    </physiologicalReaction>
</comment>
<dbReference type="FunFam" id="1.10.287.10:FF:000022">
    <property type="entry name" value="Glycine--tRNA ligase"/>
    <property type="match status" value="1"/>
</dbReference>
<comment type="subunit">
    <text evidence="6">Homodimer.</text>
</comment>
<dbReference type="GO" id="GO:0008234">
    <property type="term" value="F:cysteine-type peptidase activity"/>
    <property type="evidence" value="ECO:0007669"/>
    <property type="project" value="UniProtKB-KW"/>
</dbReference>
<dbReference type="InterPro" id="IPR006195">
    <property type="entry name" value="aa-tRNA-synth_II"/>
</dbReference>
<keyword evidence="16" id="KW-0788">Thiol protease</keyword>
<dbReference type="Gene3D" id="1.10.287.10">
    <property type="entry name" value="S15/NS1, RNA-binding"/>
    <property type="match status" value="1"/>
</dbReference>
<reference evidence="26" key="2">
    <citation type="submission" date="2022-06" db="UniProtKB">
        <authorList>
            <consortium name="EnsemblMetazoa"/>
        </authorList>
    </citation>
    <scope>IDENTIFICATION</scope>
    <source>
        <strain evidence="26">PS312</strain>
    </source>
</reference>
<dbReference type="InterPro" id="IPR000738">
    <property type="entry name" value="WHEP-TRS_dom"/>
</dbReference>
<dbReference type="SUPFAM" id="SSF52954">
    <property type="entry name" value="Class II aaRS ABD-related"/>
    <property type="match status" value="1"/>
</dbReference>
<dbReference type="PROSITE" id="PS00762">
    <property type="entry name" value="WHEP_TRS_1"/>
    <property type="match status" value="1"/>
</dbReference>
<dbReference type="FunFam" id="3.30.40.230:FF:000001">
    <property type="entry name" value="Glycine--tRNA ligase"/>
    <property type="match status" value="1"/>
</dbReference>
<evidence type="ECO:0000256" key="18">
    <source>
        <dbReference type="ARBA" id="ARBA00022917"/>
    </source>
</evidence>
<dbReference type="InterPro" id="IPR033731">
    <property type="entry name" value="GlyRS-like_core"/>
</dbReference>
<feature type="region of interest" description="Disordered" evidence="25">
    <location>
        <begin position="48"/>
        <end position="112"/>
    </location>
</feature>
<keyword evidence="20" id="KW-0030">Aminoacyl-tRNA synthetase</keyword>
<comment type="similarity">
    <text evidence="4">Belongs to the mitochondrial carrier (TC 2.A.29) family.</text>
</comment>
<dbReference type="GO" id="GO:0005739">
    <property type="term" value="C:mitochondrion"/>
    <property type="evidence" value="ECO:0000318"/>
    <property type="project" value="GO_Central"/>
</dbReference>
<keyword evidence="11" id="KW-0645">Protease</keyword>
<feature type="region of interest" description="Disordered" evidence="25">
    <location>
        <begin position="205"/>
        <end position="227"/>
    </location>
</feature>
<dbReference type="PROSITE" id="PS51185">
    <property type="entry name" value="WHEP_TRS_2"/>
    <property type="match status" value="1"/>
</dbReference>
<keyword evidence="17" id="KW-0067">ATP-binding</keyword>
<dbReference type="GO" id="GO:0070150">
    <property type="term" value="P:mitochondrial glycyl-tRNA aminoacylation"/>
    <property type="evidence" value="ECO:0000318"/>
    <property type="project" value="GO_Central"/>
</dbReference>
<keyword evidence="9" id="KW-0963">Cytoplasm</keyword>
<evidence type="ECO:0000313" key="27">
    <source>
        <dbReference type="Proteomes" id="UP000005239"/>
    </source>
</evidence>
<feature type="compositionally biased region" description="Acidic residues" evidence="25">
    <location>
        <begin position="64"/>
        <end position="112"/>
    </location>
</feature>
<dbReference type="PANTHER" id="PTHR10745:SF0">
    <property type="entry name" value="GLYCINE--TRNA LIGASE"/>
    <property type="match status" value="1"/>
</dbReference>
<comment type="catalytic activity">
    <reaction evidence="22">
        <text>2 ATP + H(+) = P(1),P(4)-bis(5'-adenosyl) tetraphosphate + diphosphate</text>
        <dbReference type="Rhea" id="RHEA:34935"/>
        <dbReference type="ChEBI" id="CHEBI:15378"/>
        <dbReference type="ChEBI" id="CHEBI:30616"/>
        <dbReference type="ChEBI" id="CHEBI:33019"/>
        <dbReference type="ChEBI" id="CHEBI:58141"/>
    </reaction>
    <physiologicalReaction direction="left-to-right" evidence="22">
        <dbReference type="Rhea" id="RHEA:34936"/>
    </physiologicalReaction>
</comment>
<dbReference type="SUPFAM" id="SSF103506">
    <property type="entry name" value="Mitochondrial carrier"/>
    <property type="match status" value="1"/>
</dbReference>
<evidence type="ECO:0000256" key="7">
    <source>
        <dbReference type="ARBA" id="ARBA00012829"/>
    </source>
</evidence>
<dbReference type="InterPro" id="IPR002314">
    <property type="entry name" value="aa-tRNA-synt_IIb"/>
</dbReference>
<dbReference type="FunFam" id="3.40.395.10:FF:000001">
    <property type="entry name" value="Sentrin-specific protease 1"/>
    <property type="match status" value="1"/>
</dbReference>
<evidence type="ECO:0000256" key="5">
    <source>
        <dbReference type="ARBA" id="ARBA00008226"/>
    </source>
</evidence>
<dbReference type="Gene3D" id="3.40.50.800">
    <property type="entry name" value="Anticodon-binding domain"/>
    <property type="match status" value="1"/>
</dbReference>
<sequence>MSEAQLAAPLRVQADTQRKRVQLDTSGGPPAKKSIVTKAWWALKSLMPWSRSESDEDGRVVTVNEEEEEREDGDDDVIEEDEEGEEVQVLEEEEEEQEDEEEVEVVEEDDDDEDIVALPLLGGQPPSLHRVPEVVTMGGSTDEEEHVIRREVREEEVLIVETPDKTTLYKRTISPLPAAPPAAPPAPVVTLDSANDSDDEIVEVPQVASTPSCSSSRVFSTTSSFSHAHPTLTGLSPEVTTRVMEYVTEQSSRVVTAHSPSQSSTASYDRERLRVEEEEGRGDSPLPEDSASRQVTPKSAIGGTERSAYGGPKRDTWRKNNKRDRDPFRLVGRSRVIGKDTTSLTKKTTERLRMMNNQRHGEKNPFDDEAKQRYKQIIDEIAKGNAMGNGRLVMKEQATLPFTFITPDLNTRQKLGLEDHKKRLAVGTKMALNVLDDMFPRRRGVETIQVEGRETVDREVAGPSRDTTITLDESPSRADYSIRSPNVSSLSFHSVDKLSDLQSKIQEMKLISTCGKLQYDIYKGSKADFDRTVERLGEEGDLRTAHRLEVERLHHIDVRTKLALQGIVIPEPEKVIDEFPDLSDEAEALWRRAWVRGVETEKFRDGDPPLTRKDLQTLYGANWLNDEVILAYMNLIVDRSKADKNLPSTYAFNTFFYGNISNPSKGFATVKRWTRKVDIFSYDILLIPVHLSVHWTMAVVDVPAKSIHFYDSMDGKGGHREVAEKILNYLVAESMDKRKISLDVSEWERVSRTDIPQQQNGSDCGVFACKFADFAARRMDIPFDQSHMPYYRKRMVYQLCMSHGGGGGSQTGSHLKDGAIDLIAGTLGGVANVYAGQPLDTVKVKVQTFPHLYSNWYRCLKDTFKLDGIRGLYAGTVPALAANVAENAVLFTAYGYCQKAVAKVVGRADLNDMSVAEKAVSGSLAAVFAAMVLCPTELVKCKLQAARETGQTITSSSVIKSIIKERGARGFFVGLSPTLAREVPGYFCFFGAYETCRAMLTPAGKTKDEIGLARTAMAGAVGGMALWTAIFPADVVKSRMQISGGGSFGGMLVKIAKTEGISALYTTLLASPSRVVPLSVDRFSSSDPQKTSRFSKKIAHKISDYLRVMADPKIEAQLAPLRAAVKEYGDLVRDLKAQGATKIEVAKAVVELKARKKKLEETEIALAPKEASFDRLKLEDLLKRRFFYDQSFAIYGGVTGLYDFGPMGCALKQNMLSEWRKHFILEEGMLEVDCSSLTPEPVLKASGHVDRFADWMVKDLKTGECFRADHLIKNTAEKMQADPKVAPETKEQLTDVLAQIEGYDDKDMHEVITRFNMKSPITGNDLTEPLAFNLMFPTQIGPTGDFKAFLRPETAQGIFVNFKRLLEFNQGRLPFAAAQIGLGFRNEISPRQGLIRVREFTMCEIEHFVDPTDKSFPKFAKVAGHKLNLFSACNQMDGQPAQEMTIGEAVEKGTVANETLGYYMARCHQFLLKVGVDPLRTRFRQHLSNEMAHYAQDCWDAEILTSYGWIECVGNADRACYDLQQHYKATNVKLVAEKKLTEPRTVNYVQAAPNMAVIGKTYKKDAKKIQAALEQLSESEVEQLEKELEKGIFKLKLSEGEVDLKKEMINVKRGSKTVHVEEVTPSVIEPSYGIGRIMYSVLEHSFRQRDTEDQRNYLCIAPLVAPIKCSVLPIYANDKLTPIIEEVKDRLREFDLSHKVDDSAGSIGRRYARTDEIGIPFGVTVDFESEQKPWTVTVRHAESMEQIRVKVDEVGQIVNSMVTGKMEWTEAKEKYPIYESKNEDK</sequence>
<dbReference type="GO" id="GO:0080090">
    <property type="term" value="P:regulation of primary metabolic process"/>
    <property type="evidence" value="ECO:0007669"/>
    <property type="project" value="UniProtKB-ARBA"/>
</dbReference>
<accession>A0A2A6BB75</accession>
<evidence type="ECO:0000256" key="20">
    <source>
        <dbReference type="ARBA" id="ARBA00023146"/>
    </source>
</evidence>
<evidence type="ECO:0000256" key="1">
    <source>
        <dbReference type="ARBA" id="ARBA00004141"/>
    </source>
</evidence>
<evidence type="ECO:0000256" key="13">
    <source>
        <dbReference type="ARBA" id="ARBA00022692"/>
    </source>
</evidence>
<proteinExistence type="inferred from homology"/>
<dbReference type="InterPro" id="IPR004154">
    <property type="entry name" value="Anticodon-bd"/>
</dbReference>
<dbReference type="InterPro" id="IPR036621">
    <property type="entry name" value="Anticodon-bd_dom_sf"/>
</dbReference>
<evidence type="ECO:0000256" key="8">
    <source>
        <dbReference type="ARBA" id="ARBA00019404"/>
    </source>
</evidence>
<evidence type="ECO:0000256" key="6">
    <source>
        <dbReference type="ARBA" id="ARBA00011738"/>
    </source>
</evidence>
<evidence type="ECO:0000256" key="15">
    <source>
        <dbReference type="ARBA" id="ARBA00022801"/>
    </source>
</evidence>
<evidence type="ECO:0000313" key="26">
    <source>
        <dbReference type="EnsemblMetazoa" id="PPA15359.1"/>
    </source>
</evidence>
<accession>A0A8R1UDY4</accession>
<dbReference type="Gene3D" id="1.50.40.10">
    <property type="entry name" value="Mitochondrial carrier domain"/>
    <property type="match status" value="1"/>
</dbReference>
<comment type="subcellular location">
    <subcellularLocation>
        <location evidence="2">Cytoplasm</location>
    </subcellularLocation>
    <subcellularLocation>
        <location evidence="1">Membrane</location>
        <topology evidence="1">Multi-pass membrane protein</topology>
    </subcellularLocation>
</comment>
<dbReference type="EC" id="6.1.1.14" evidence="7"/>
<keyword evidence="19" id="KW-0472">Membrane</keyword>
<name>A0A2A6BB75_PRIPA</name>
<evidence type="ECO:0000256" key="4">
    <source>
        <dbReference type="ARBA" id="ARBA00006375"/>
    </source>
</evidence>
<gene>
    <name evidence="26" type="primary">WBGene00104913</name>
</gene>
<dbReference type="PROSITE" id="PS50862">
    <property type="entry name" value="AA_TRNA_LIGASE_II"/>
    <property type="match status" value="1"/>
</dbReference>
<dbReference type="FunFam" id="3.40.50.800:FF:000004">
    <property type="entry name" value="Glycine--tRNA ligase 2"/>
    <property type="match status" value="1"/>
</dbReference>
<feature type="compositionally biased region" description="Basic and acidic residues" evidence="25">
    <location>
        <begin position="312"/>
        <end position="328"/>
    </location>
</feature>
<dbReference type="SUPFAM" id="SSF55681">
    <property type="entry name" value="Class II aaRS and biotin synthetases"/>
    <property type="match status" value="1"/>
</dbReference>
<dbReference type="InterPro" id="IPR038765">
    <property type="entry name" value="Papain-like_cys_pep_sf"/>
</dbReference>
<dbReference type="Pfam" id="PF02902">
    <property type="entry name" value="Peptidase_C48"/>
    <property type="match status" value="1"/>
</dbReference>
<evidence type="ECO:0000256" key="21">
    <source>
        <dbReference type="ARBA" id="ARBA00030057"/>
    </source>
</evidence>
<dbReference type="Pfam" id="PF00153">
    <property type="entry name" value="Mito_carr"/>
    <property type="match status" value="3"/>
</dbReference>
<keyword evidence="15" id="KW-0378">Hydrolase</keyword>
<organism evidence="26 27">
    <name type="scientific">Pristionchus pacificus</name>
    <name type="common">Parasitic nematode worm</name>
    <dbReference type="NCBI Taxonomy" id="54126"/>
    <lineage>
        <taxon>Eukaryota</taxon>
        <taxon>Metazoa</taxon>
        <taxon>Ecdysozoa</taxon>
        <taxon>Nematoda</taxon>
        <taxon>Chromadorea</taxon>
        <taxon>Rhabditida</taxon>
        <taxon>Rhabditina</taxon>
        <taxon>Diplogasteromorpha</taxon>
        <taxon>Diplogasteroidea</taxon>
        <taxon>Neodiplogasteridae</taxon>
        <taxon>Pristionchus</taxon>
    </lineage>
</organism>
<dbReference type="EnsemblMetazoa" id="PPA15359.1">
    <property type="protein sequence ID" value="PPA15359.1"/>
    <property type="gene ID" value="WBGene00104913"/>
</dbReference>
<dbReference type="GO" id="GO:0005524">
    <property type="term" value="F:ATP binding"/>
    <property type="evidence" value="ECO:0007669"/>
    <property type="project" value="UniProtKB-KW"/>
</dbReference>
<dbReference type="GO" id="GO:0006508">
    <property type="term" value="P:proteolysis"/>
    <property type="evidence" value="ECO:0007669"/>
    <property type="project" value="UniProtKB-KW"/>
</dbReference>
<keyword evidence="14" id="KW-0547">Nucleotide-binding</keyword>
<dbReference type="CDD" id="cd00858">
    <property type="entry name" value="GlyRS_anticodon"/>
    <property type="match status" value="1"/>
</dbReference>
<evidence type="ECO:0000256" key="24">
    <source>
        <dbReference type="ARBA" id="ARBA00078924"/>
    </source>
</evidence>
<reference evidence="27" key="1">
    <citation type="journal article" date="2008" name="Nat. Genet.">
        <title>The Pristionchus pacificus genome provides a unique perspective on nematode lifestyle and parasitism.</title>
        <authorList>
            <person name="Dieterich C."/>
            <person name="Clifton S.W."/>
            <person name="Schuster L.N."/>
            <person name="Chinwalla A."/>
            <person name="Delehaunty K."/>
            <person name="Dinkelacker I."/>
            <person name="Fulton L."/>
            <person name="Fulton R."/>
            <person name="Godfrey J."/>
            <person name="Minx P."/>
            <person name="Mitreva M."/>
            <person name="Roeseler W."/>
            <person name="Tian H."/>
            <person name="Witte H."/>
            <person name="Yang S.P."/>
            <person name="Wilson R.K."/>
            <person name="Sommer R.J."/>
        </authorList>
    </citation>
    <scope>NUCLEOTIDE SEQUENCE [LARGE SCALE GENOMIC DNA]</scope>
    <source>
        <strain evidence="27">PS312</strain>
    </source>
</reference>
<dbReference type="Gene3D" id="3.30.720.200">
    <property type="match status" value="1"/>
</dbReference>
<keyword evidence="18" id="KW-0648">Protein biosynthesis</keyword>
<dbReference type="InterPro" id="IPR045864">
    <property type="entry name" value="aa-tRNA-synth_II/BPL/LPL"/>
</dbReference>
<dbReference type="InterPro" id="IPR027031">
    <property type="entry name" value="Gly-tRNA_synthase/POLG2"/>
</dbReference>